<keyword evidence="7" id="KW-1185">Reference proteome</keyword>
<dbReference type="PROSITE" id="PS50225">
    <property type="entry name" value="SOCS"/>
    <property type="match status" value="1"/>
</dbReference>
<dbReference type="Pfam" id="PF12796">
    <property type="entry name" value="Ank_2"/>
    <property type="match status" value="4"/>
</dbReference>
<keyword evidence="1" id="KW-0677">Repeat</keyword>
<dbReference type="InterPro" id="IPR001496">
    <property type="entry name" value="SOCS_box"/>
</dbReference>
<keyword evidence="2 3" id="KW-0040">ANK repeat</keyword>
<feature type="repeat" description="ANK" evidence="3">
    <location>
        <begin position="454"/>
        <end position="486"/>
    </location>
</feature>
<dbReference type="InterPro" id="IPR036770">
    <property type="entry name" value="Ankyrin_rpt-contain_sf"/>
</dbReference>
<gene>
    <name evidence="6" type="ORF">BaRGS_00003144</name>
</gene>
<dbReference type="PANTHER" id="PTHR24198:SF165">
    <property type="entry name" value="ANKYRIN REPEAT-CONTAINING PROTEIN-RELATED"/>
    <property type="match status" value="1"/>
</dbReference>
<reference evidence="6 7" key="1">
    <citation type="journal article" date="2023" name="Sci. Data">
        <title>Genome assembly of the Korean intertidal mud-creeper Batillaria attramentaria.</title>
        <authorList>
            <person name="Patra A.K."/>
            <person name="Ho P.T."/>
            <person name="Jun S."/>
            <person name="Lee S.J."/>
            <person name="Kim Y."/>
            <person name="Won Y.J."/>
        </authorList>
    </citation>
    <scope>NUCLEOTIDE SEQUENCE [LARGE SCALE GENOMIC DNA]</scope>
    <source>
        <strain evidence="6">Wonlab-2016</strain>
    </source>
</reference>
<dbReference type="EMBL" id="JACVVK020000009">
    <property type="protein sequence ID" value="KAK7505873.1"/>
    <property type="molecule type" value="Genomic_DNA"/>
</dbReference>
<dbReference type="PROSITE" id="PS50297">
    <property type="entry name" value="ANK_REP_REGION"/>
    <property type="match status" value="6"/>
</dbReference>
<dbReference type="AlphaFoldDB" id="A0ABD0M3D4"/>
<feature type="repeat" description="ANK" evidence="3">
    <location>
        <begin position="421"/>
        <end position="453"/>
    </location>
</feature>
<dbReference type="Gene3D" id="1.25.40.20">
    <property type="entry name" value="Ankyrin repeat-containing domain"/>
    <property type="match status" value="3"/>
</dbReference>
<protein>
    <recommendedName>
        <fullName evidence="5">SOCS box domain-containing protein</fullName>
    </recommendedName>
</protein>
<feature type="region of interest" description="Disordered" evidence="4">
    <location>
        <begin position="527"/>
        <end position="557"/>
    </location>
</feature>
<dbReference type="InterPro" id="IPR002110">
    <property type="entry name" value="Ankyrin_rpt"/>
</dbReference>
<sequence length="625" mass="67443">MDLMRKLHKDVKLGDEEGVRTAVASGADMDHIFGMGGTALCQAIHSGHRHIINALIELGCDVNAPDYDGGLPLSLAIRKHLADVALLLMTVPKCDLSERDPVTKMPPLCAAVMEDMMELVERLVQDPRCQATAGDKDGNSALHLALLEHKYNMITILARCEGFRHLHNKAGLAPVHIVAQLGDFEAFDLLYPPPARKEEAYHHGLGDGDGVIGSASSAALKREIDQQCTYTADTALHLAVREGHMELIDRLLHMGAAVDKQNNSGQTALLTACAQKNSSNVAAIARRLLQAGAPPSVPGALRLQQVTLLATHARESNLTPLHVAASYANLDLVSALCEYGADVNASDERGRSPLYLALVNGAGDVAKFLLEHAGGKVDARTGTRMRGDTLLHVVSQCQRHAGELTNRLILLGCPMDMANANGNLPLHDAISWENVEVVRELLERGANPSVRGGEGSLPLRLAAMTGNVEIAKLLLSAGADINGQEGYDELTEEELEEELSPLQEALQSEMPEFAVFLVEAGCEVPKDIHQYGSGSEEDEQEGATRDSDPDSEDEAFGGEGAKEWAMQTMELRSFLLNQGCNPHSLLQLCLDSVRSCFRSGDPPFAYMAALPLPEKMIDMLFYRAS</sequence>
<feature type="repeat" description="ANK" evidence="3">
    <location>
        <begin position="316"/>
        <end position="348"/>
    </location>
</feature>
<dbReference type="SUPFAM" id="SSF48403">
    <property type="entry name" value="Ankyrin repeat"/>
    <property type="match status" value="2"/>
</dbReference>
<feature type="repeat" description="ANK" evidence="3">
    <location>
        <begin position="35"/>
        <end position="67"/>
    </location>
</feature>
<proteinExistence type="predicted"/>
<dbReference type="Proteomes" id="UP001519460">
    <property type="component" value="Unassembled WGS sequence"/>
</dbReference>
<feature type="domain" description="SOCS box" evidence="5">
    <location>
        <begin position="570"/>
        <end position="625"/>
    </location>
</feature>
<dbReference type="PANTHER" id="PTHR24198">
    <property type="entry name" value="ANKYRIN REPEAT AND PROTEIN KINASE DOMAIN-CONTAINING PROTEIN"/>
    <property type="match status" value="1"/>
</dbReference>
<evidence type="ECO:0000313" key="7">
    <source>
        <dbReference type="Proteomes" id="UP001519460"/>
    </source>
</evidence>
<evidence type="ECO:0000259" key="5">
    <source>
        <dbReference type="PROSITE" id="PS50225"/>
    </source>
</evidence>
<dbReference type="PROSITE" id="PS50088">
    <property type="entry name" value="ANK_REPEAT"/>
    <property type="match status" value="6"/>
</dbReference>
<evidence type="ECO:0000256" key="4">
    <source>
        <dbReference type="SAM" id="MobiDB-lite"/>
    </source>
</evidence>
<dbReference type="PRINTS" id="PR01415">
    <property type="entry name" value="ANKYRIN"/>
</dbReference>
<name>A0ABD0M3D4_9CAEN</name>
<evidence type="ECO:0000256" key="3">
    <source>
        <dbReference type="PROSITE-ProRule" id="PRU00023"/>
    </source>
</evidence>
<feature type="repeat" description="ANK" evidence="3">
    <location>
        <begin position="349"/>
        <end position="372"/>
    </location>
</feature>
<evidence type="ECO:0000256" key="2">
    <source>
        <dbReference type="ARBA" id="ARBA00023043"/>
    </source>
</evidence>
<evidence type="ECO:0000313" key="6">
    <source>
        <dbReference type="EMBL" id="KAK7505873.1"/>
    </source>
</evidence>
<evidence type="ECO:0000256" key="1">
    <source>
        <dbReference type="ARBA" id="ARBA00022737"/>
    </source>
</evidence>
<comment type="caution">
    <text evidence="6">The sequence shown here is derived from an EMBL/GenBank/DDBJ whole genome shotgun (WGS) entry which is preliminary data.</text>
</comment>
<accession>A0ABD0M3D4</accession>
<dbReference type="SMART" id="SM00248">
    <property type="entry name" value="ANK"/>
    <property type="match status" value="10"/>
</dbReference>
<organism evidence="6 7">
    <name type="scientific">Batillaria attramentaria</name>
    <dbReference type="NCBI Taxonomy" id="370345"/>
    <lineage>
        <taxon>Eukaryota</taxon>
        <taxon>Metazoa</taxon>
        <taxon>Spiralia</taxon>
        <taxon>Lophotrochozoa</taxon>
        <taxon>Mollusca</taxon>
        <taxon>Gastropoda</taxon>
        <taxon>Caenogastropoda</taxon>
        <taxon>Sorbeoconcha</taxon>
        <taxon>Cerithioidea</taxon>
        <taxon>Batillariidae</taxon>
        <taxon>Batillaria</taxon>
    </lineage>
</organism>
<feature type="repeat" description="ANK" evidence="3">
    <location>
        <begin position="231"/>
        <end position="263"/>
    </location>
</feature>